<dbReference type="InterPro" id="IPR041075">
    <property type="entry name" value="NOD1/2_WH"/>
</dbReference>
<dbReference type="Pfam" id="PF17779">
    <property type="entry name" value="WHD_NOD2"/>
    <property type="match status" value="1"/>
</dbReference>
<dbReference type="Gene3D" id="3.80.10.10">
    <property type="entry name" value="Ribonuclease Inhibitor"/>
    <property type="match status" value="1"/>
</dbReference>
<feature type="domain" description="NACHT" evidence="9">
    <location>
        <begin position="242"/>
        <end position="387"/>
    </location>
</feature>
<evidence type="ECO:0000256" key="5">
    <source>
        <dbReference type="ARBA" id="ARBA00022840"/>
    </source>
</evidence>
<dbReference type="GO" id="GO:0005829">
    <property type="term" value="C:cytosol"/>
    <property type="evidence" value="ECO:0007669"/>
    <property type="project" value="UniProtKB-SubCell"/>
</dbReference>
<evidence type="ECO:0000313" key="10">
    <source>
        <dbReference type="Proteomes" id="UP000515156"/>
    </source>
</evidence>
<dbReference type="InterPro" id="IPR027417">
    <property type="entry name" value="P-loop_NTPase"/>
</dbReference>
<dbReference type="Gene3D" id="3.40.50.300">
    <property type="entry name" value="P-loop containing nucleotide triphosphate hydrolases"/>
    <property type="match status" value="1"/>
</dbReference>
<keyword evidence="3" id="KW-0677">Repeat</keyword>
<sequence length="840" mass="96067">MKGRDWPQLLIKPVNYAAVASRVLDGFSDLQLRRLTMLYCQRLEDATAEVACAVAFSLYAKTVISKLEYEQITGADGDKASQLLLKTVLSKEDAKAARAMWQSFTDFRENNAFLKVKRILQEIDDKGDSLHKEINWAPDEVIQDCLVAIHRQHQAILKERNATLALTSFHGWTLEKTFPLDKHFTELLIIPSLRYQEQVQHELLARGREHVEWRKQTLRRELEKVRHHEIFGTSFGKCTRCLYAVISGVAGIGKTTLVQKIVHDWAVGKIYGQFHFLFQFKFRELNIYQDRTSLKQIILDSYPYLEKDLKKVLANTNRILLIFDGLDEFREPIIFPDIQAKSPNSQSKGASHLYPESWCSIPDIIRALFQGQMLPDCSVLVTTRPTALESLQMAPVHLYAEILGFSDAQIKDYFLKFNSDTKVSLEMLTYVEDNAILYTMCYNPSYCWVICSSLEATFTSPRVRDWSPPKTITQLYANYIHNILKNHSREAEEPRQLLLKTGEMAYMGVAEKVIVFGDHHFHRYGLQPSNFLSGFLMQILQKENSLKDVVYSFFHLTVQEFLAALAKFFQTPTPKLSQLLDETSTSRDGRYEIFLQFMAGLSCPATTAQLKDLIGEVPQGNVCKVVDWIKERFESAQGHKIQLLNTLHYLFEAQNKALVQETMGQVRQVDFSFQVMSPVDCYVLAVVLGPCQQLQNLHLFNCSIESWGMKSLKSVLHKCVTVRLSQNRLGDQGVKLLCEALRKPDCQMQTLELWMVNLTDGCVEDLASALSTNVSIRDLNLRDNAFTDHSVPTFLHLVENCSGLLTIDLCNNPFSGVGCQKLKLFEEKLRRTRHGLKIKV</sequence>
<keyword evidence="7" id="KW-0395">Inflammatory response</keyword>
<dbReference type="PANTHER" id="PTHR45690:SF19">
    <property type="entry name" value="NACHT, LRR AND PYD DOMAINS-CONTAINING PROTEIN 3"/>
    <property type="match status" value="1"/>
</dbReference>
<dbReference type="Pfam" id="PF17776">
    <property type="entry name" value="NLRC4_HD2"/>
    <property type="match status" value="1"/>
</dbReference>
<dbReference type="SUPFAM" id="SSF52047">
    <property type="entry name" value="RNI-like"/>
    <property type="match status" value="1"/>
</dbReference>
<keyword evidence="6" id="KW-0832">Ubl conjugation</keyword>
<keyword evidence="8" id="KW-1271">Inflammasome</keyword>
<evidence type="ECO:0000256" key="7">
    <source>
        <dbReference type="ARBA" id="ARBA00023198"/>
    </source>
</evidence>
<dbReference type="AlphaFoldDB" id="A0A6P7WQ50"/>
<keyword evidence="10" id="KW-1185">Reference proteome</keyword>
<dbReference type="OrthoDB" id="120976at2759"/>
<reference evidence="11" key="1">
    <citation type="submission" date="2025-08" db="UniProtKB">
        <authorList>
            <consortium name="RefSeq"/>
        </authorList>
    </citation>
    <scope>IDENTIFICATION</scope>
</reference>
<dbReference type="RefSeq" id="XP_030043236.1">
    <property type="nucleotide sequence ID" value="XM_030187376.1"/>
</dbReference>
<dbReference type="InParanoid" id="A0A6P7WQ50"/>
<gene>
    <name evidence="11" type="primary">LOC115457784</name>
</gene>
<dbReference type="InterPro" id="IPR041267">
    <property type="entry name" value="NLRP_HD2"/>
</dbReference>
<dbReference type="GO" id="GO:0005524">
    <property type="term" value="F:ATP binding"/>
    <property type="evidence" value="ECO:0007669"/>
    <property type="project" value="UniProtKB-KW"/>
</dbReference>
<dbReference type="GO" id="GO:0006954">
    <property type="term" value="P:inflammatory response"/>
    <property type="evidence" value="ECO:0007669"/>
    <property type="project" value="UniProtKB-KW"/>
</dbReference>
<evidence type="ECO:0000259" key="9">
    <source>
        <dbReference type="PROSITE" id="PS50837"/>
    </source>
</evidence>
<dbReference type="GO" id="GO:0045087">
    <property type="term" value="P:innate immune response"/>
    <property type="evidence" value="ECO:0007669"/>
    <property type="project" value="UniProtKB-KW"/>
</dbReference>
<accession>A0A6P7WQ50</accession>
<protein>
    <submittedName>
        <fullName evidence="11">NACHT, LRR and PYD domains-containing protein 3-like isoform X1</fullName>
    </submittedName>
</protein>
<dbReference type="InterPro" id="IPR032675">
    <property type="entry name" value="LRR_dom_sf"/>
</dbReference>
<evidence type="ECO:0000256" key="1">
    <source>
        <dbReference type="ARBA" id="ARBA00004110"/>
    </source>
</evidence>
<dbReference type="PROSITE" id="PS50837">
    <property type="entry name" value="NACHT"/>
    <property type="match status" value="1"/>
</dbReference>
<keyword evidence="2" id="KW-0963">Cytoplasm</keyword>
<comment type="subcellular location">
    <subcellularLocation>
        <location evidence="1">Inflammasome</location>
    </subcellularLocation>
</comment>
<organism evidence="10 11">
    <name type="scientific">Microcaecilia unicolor</name>
    <dbReference type="NCBI Taxonomy" id="1415580"/>
    <lineage>
        <taxon>Eukaryota</taxon>
        <taxon>Metazoa</taxon>
        <taxon>Chordata</taxon>
        <taxon>Craniata</taxon>
        <taxon>Vertebrata</taxon>
        <taxon>Euteleostomi</taxon>
        <taxon>Amphibia</taxon>
        <taxon>Gymnophiona</taxon>
        <taxon>Siphonopidae</taxon>
        <taxon>Microcaecilia</taxon>
    </lineage>
</organism>
<dbReference type="SUPFAM" id="SSF52540">
    <property type="entry name" value="P-loop containing nucleoside triphosphate hydrolases"/>
    <property type="match status" value="1"/>
</dbReference>
<evidence type="ECO:0000256" key="8">
    <source>
        <dbReference type="ARBA" id="ARBA00023233"/>
    </source>
</evidence>
<dbReference type="InterPro" id="IPR007111">
    <property type="entry name" value="NACHT_NTPase"/>
</dbReference>
<keyword evidence="4" id="KW-0547">Nucleotide-binding</keyword>
<dbReference type="SMART" id="SM00368">
    <property type="entry name" value="LRR_RI"/>
    <property type="match status" value="3"/>
</dbReference>
<dbReference type="GeneID" id="115457784"/>
<keyword evidence="5" id="KW-0067">ATP-binding</keyword>
<name>A0A6P7WQ50_9AMPH</name>
<dbReference type="InterPro" id="IPR050637">
    <property type="entry name" value="NLRP_innate_immun_reg"/>
</dbReference>
<evidence type="ECO:0000256" key="2">
    <source>
        <dbReference type="ARBA" id="ARBA00022490"/>
    </source>
</evidence>
<evidence type="ECO:0000256" key="4">
    <source>
        <dbReference type="ARBA" id="ARBA00022741"/>
    </source>
</evidence>
<dbReference type="Pfam" id="PF05729">
    <property type="entry name" value="NACHT"/>
    <property type="match status" value="1"/>
</dbReference>
<dbReference type="KEGG" id="muo:115457784"/>
<dbReference type="Proteomes" id="UP000515156">
    <property type="component" value="Chromosome 14"/>
</dbReference>
<proteinExistence type="predicted"/>
<evidence type="ECO:0000256" key="3">
    <source>
        <dbReference type="ARBA" id="ARBA00022737"/>
    </source>
</evidence>
<dbReference type="PANTHER" id="PTHR45690">
    <property type="entry name" value="NACHT, LRR AND PYD DOMAINS-CONTAINING PROTEIN 12"/>
    <property type="match status" value="1"/>
</dbReference>
<evidence type="ECO:0000313" key="11">
    <source>
        <dbReference type="RefSeq" id="XP_030043236.1"/>
    </source>
</evidence>
<evidence type="ECO:0000256" key="6">
    <source>
        <dbReference type="ARBA" id="ARBA00022843"/>
    </source>
</evidence>